<keyword evidence="2" id="KW-1185">Reference proteome</keyword>
<dbReference type="EMBL" id="CP021061">
    <property type="protein sequence ID" value="ARP57935.1"/>
    <property type="molecule type" value="Genomic_DNA"/>
</dbReference>
<protein>
    <submittedName>
        <fullName evidence="1">Uncharacterized protein</fullName>
    </submittedName>
</protein>
<name>A0A1W6WN07_BACTU</name>
<evidence type="ECO:0000313" key="2">
    <source>
        <dbReference type="Proteomes" id="UP000194143"/>
    </source>
</evidence>
<dbReference type="Proteomes" id="UP000194143">
    <property type="component" value="Chromosome"/>
</dbReference>
<dbReference type="SMR" id="A0A1W6WN07"/>
<evidence type="ECO:0000313" key="1">
    <source>
        <dbReference type="EMBL" id="ARP57935.1"/>
    </source>
</evidence>
<organism evidence="1 2">
    <name type="scientific">Bacillus thuringiensis</name>
    <dbReference type="NCBI Taxonomy" id="1428"/>
    <lineage>
        <taxon>Bacteria</taxon>
        <taxon>Bacillati</taxon>
        <taxon>Bacillota</taxon>
        <taxon>Bacilli</taxon>
        <taxon>Bacillales</taxon>
        <taxon>Bacillaceae</taxon>
        <taxon>Bacillus</taxon>
        <taxon>Bacillus cereus group</taxon>
    </lineage>
</organism>
<dbReference type="AlphaFoldDB" id="A0A1W6WN07"/>
<accession>A0A1W6WN07</accession>
<sequence>MKNKTILKAEQFHDDLLEGKKSLNDLREELGLKKINEPAFNTLLKVKVENKRVVNLVHLNKEEFSTETIHIRALPAITDCLNELRVFNYQCANTFEEYEELVKGDCELIKMTINNYIDAMGKAMLHLGEFVERWKK</sequence>
<dbReference type="RefSeq" id="WP_000792379.1">
    <property type="nucleotide sequence ID" value="NZ_CP021061.1"/>
</dbReference>
<reference evidence="1 2" key="1">
    <citation type="submission" date="2017-04" db="EMBL/GenBank/DDBJ databases">
        <title>Complete Genome Sequence of Bacillus thuringiensis type Strain ATCC 10792.</title>
        <authorList>
            <person name="Oh D.-H."/>
            <person name="Park B.-J."/>
            <person name="Shuai W."/>
            <person name="Chelliah R."/>
        </authorList>
    </citation>
    <scope>NUCLEOTIDE SEQUENCE [LARGE SCALE GENOMIC DNA]</scope>
    <source>
        <strain evidence="1 2">ATCC 10792</strain>
    </source>
</reference>
<gene>
    <name evidence="1" type="ORF">CAB88_13025</name>
</gene>
<dbReference type="GeneID" id="67466961"/>
<proteinExistence type="predicted"/>